<evidence type="ECO:0000256" key="2">
    <source>
        <dbReference type="SAM" id="MobiDB-lite"/>
    </source>
</evidence>
<feature type="region of interest" description="Disordered" evidence="2">
    <location>
        <begin position="1546"/>
        <end position="1705"/>
    </location>
</feature>
<feature type="compositionally biased region" description="Basic residues" evidence="2">
    <location>
        <begin position="1632"/>
        <end position="1644"/>
    </location>
</feature>
<feature type="compositionally biased region" description="Basic and acidic residues" evidence="2">
    <location>
        <begin position="924"/>
        <end position="935"/>
    </location>
</feature>
<feature type="compositionally biased region" description="Low complexity" evidence="2">
    <location>
        <begin position="1478"/>
        <end position="1491"/>
    </location>
</feature>
<feature type="compositionally biased region" description="Low complexity" evidence="2">
    <location>
        <begin position="1563"/>
        <end position="1577"/>
    </location>
</feature>
<feature type="compositionally biased region" description="Acidic residues" evidence="2">
    <location>
        <begin position="891"/>
        <end position="923"/>
    </location>
</feature>
<feature type="compositionally biased region" description="Polar residues" evidence="2">
    <location>
        <begin position="1593"/>
        <end position="1605"/>
    </location>
</feature>
<feature type="region of interest" description="Disordered" evidence="2">
    <location>
        <begin position="1881"/>
        <end position="1926"/>
    </location>
</feature>
<feature type="compositionally biased region" description="Low complexity" evidence="2">
    <location>
        <begin position="1685"/>
        <end position="1694"/>
    </location>
</feature>
<feature type="compositionally biased region" description="Acidic residues" evidence="2">
    <location>
        <begin position="1913"/>
        <end position="1926"/>
    </location>
</feature>
<proteinExistence type="predicted"/>
<protein>
    <submittedName>
        <fullName evidence="3">Uncharacterized protein</fullName>
    </submittedName>
</protein>
<gene>
    <name evidence="3" type="ORF">E8E13_003449</name>
</gene>
<dbReference type="EMBL" id="SWKU01000032">
    <property type="protein sequence ID" value="KAF2995552.1"/>
    <property type="molecule type" value="Genomic_DNA"/>
</dbReference>
<feature type="region of interest" description="Disordered" evidence="2">
    <location>
        <begin position="1466"/>
        <end position="1523"/>
    </location>
</feature>
<feature type="region of interest" description="Disordered" evidence="2">
    <location>
        <begin position="1723"/>
        <end position="1754"/>
    </location>
</feature>
<dbReference type="Proteomes" id="UP000801428">
    <property type="component" value="Unassembled WGS sequence"/>
</dbReference>
<name>A0A9P4T6H1_CURKU</name>
<feature type="compositionally biased region" description="Basic and acidic residues" evidence="2">
    <location>
        <begin position="1881"/>
        <end position="1894"/>
    </location>
</feature>
<keyword evidence="4" id="KW-1185">Reference proteome</keyword>
<accession>A0A9P4T6H1</accession>
<comment type="caution">
    <text evidence="3">The sequence shown here is derived from an EMBL/GenBank/DDBJ whole genome shotgun (WGS) entry which is preliminary data.</text>
</comment>
<feature type="coiled-coil region" evidence="1">
    <location>
        <begin position="1414"/>
        <end position="1459"/>
    </location>
</feature>
<keyword evidence="1" id="KW-0175">Coiled coil</keyword>
<feature type="compositionally biased region" description="Basic residues" evidence="2">
    <location>
        <begin position="1509"/>
        <end position="1523"/>
    </location>
</feature>
<reference evidence="3" key="1">
    <citation type="submission" date="2019-04" db="EMBL/GenBank/DDBJ databases">
        <title>Sequencing of skin fungus with MAO and IRED activity.</title>
        <authorList>
            <person name="Marsaioli A.J."/>
            <person name="Bonatto J.M.C."/>
            <person name="Reis Junior O."/>
        </authorList>
    </citation>
    <scope>NUCLEOTIDE SEQUENCE</scope>
    <source>
        <strain evidence="3">30M1</strain>
    </source>
</reference>
<organism evidence="3 4">
    <name type="scientific">Curvularia kusanoi</name>
    <name type="common">Cochliobolus kusanoi</name>
    <dbReference type="NCBI Taxonomy" id="90978"/>
    <lineage>
        <taxon>Eukaryota</taxon>
        <taxon>Fungi</taxon>
        <taxon>Dikarya</taxon>
        <taxon>Ascomycota</taxon>
        <taxon>Pezizomycotina</taxon>
        <taxon>Dothideomycetes</taxon>
        <taxon>Pleosporomycetidae</taxon>
        <taxon>Pleosporales</taxon>
        <taxon>Pleosporineae</taxon>
        <taxon>Pleosporaceae</taxon>
        <taxon>Curvularia</taxon>
    </lineage>
</organism>
<dbReference type="OrthoDB" id="5326588at2759"/>
<evidence type="ECO:0000313" key="4">
    <source>
        <dbReference type="Proteomes" id="UP000801428"/>
    </source>
</evidence>
<feature type="region of interest" description="Disordered" evidence="2">
    <location>
        <begin position="891"/>
        <end position="936"/>
    </location>
</feature>
<evidence type="ECO:0000313" key="3">
    <source>
        <dbReference type="EMBL" id="KAF2995552.1"/>
    </source>
</evidence>
<feature type="compositionally biased region" description="Basic and acidic residues" evidence="2">
    <location>
        <begin position="1621"/>
        <end position="1631"/>
    </location>
</feature>
<evidence type="ECO:0000256" key="1">
    <source>
        <dbReference type="SAM" id="Coils"/>
    </source>
</evidence>
<feature type="region of interest" description="Disordered" evidence="2">
    <location>
        <begin position="263"/>
        <end position="330"/>
    </location>
</feature>
<sequence length="1926" mass="219721">MAAICRARLLSDLSGQTSCDKEATSADGRLCAYHSRQCQALYRGYKKRNAELDVLSENPPPYFKEKKGSIVSQEYADIADEALLKTLHYYLFKTYQLLDRVIRARKLHHSHFFAIDNDYGHQKYLDKLLNDKQNMSKALDKIGKRAATVMYEQKQWFDWVKETQAKEEREGETESRKVKLEALLFQRHQKEVKRQQREMMAKETQEQQEQYLDETYKQRLSDMSEQEQDDWDPIKDVYGCERENYVELIKYFLMLQDHESNAKTEDAPASSEAPQVEFAQPASPAKALSKSAKKRVKKANAETKKLADPTSQTGEGRGSNVIEMETRSEMRERLRTPVKYERGSGWYVQGIGPVGFDAQTSAIPADEIEQLLDEVAEIKSFIFCRLLLTQSTLLPTALKAESIEEFIGKEEVTRENLRDLCLKLERPGLQDVRDACADFIRERDGVEDLEDLEAKKDEEVDDYDDTYRTPEKYRMKMSKGRIPEQYKTKREKAAKKAKNKSKSLFEGEDNDGAIDFGKVTDESRYARKRTRIKICGRYMYNYPSEKSLTRGGWYHFSIIAKDSDLHDAVELCRNWNEFFELNILCLYQYFPAPKWTRFIGDLPRQQLLQLGFIPYFHADKAEAVTNYFQTGSRGMTRRAHQHTEMRNFVCGHIKRDDPISRRFIQYLAMESWELRALVRDAKTGKVLISPPESELWLVREKSGWGRASRNEYEVLGEVGPKFFESMDKSRRWHFGFEEFYDVYIWDSSPGRSFFILQRKIEEVLTRAMRVRDLKDMFNQAAPILKTLYKEPESDRVRSIKPGEEVESIWHGLDTSAQAWSWSPNDGFKEAKKGFEESYKYTEADELEDAILFPYEKVPGLLPNDLYRNVPSAMEMFETDPIDLRRFAGDLDTDEEVESSDGTDLGEVEDDDDSDWEDKSDDDYEYTKGDEAKGQDPPEFFHAIDILTDQFKSTFGPKDYFLPILRDPKSKRAKAIPKAIRTNPADLMGVCRFALRCQQQYDHSHKGMEADFLRHIDRQKSKAFKQSFHLGDTEPGTLKRYVEHRYMVDAMDAFIMEHKINTGPFELCQTMDMASLIREERRIVDDAFIAYASIALFFEGDAFLASDLGESWRDTKLLDQEERAKYVPDRRTHMSNKSMPQEFWKGWDDLLKENRRHEGDCVDDIYPMEWRKAIRSVVVKLFKAGIICASYGGSAAGIAIAAAEPGRELDMYIDFRVGIPLARVVSHLVDPRPLDRDFIVKMVQKFKADHPAAKFSVLRLWSSPQFYPLMLGYDKREMCSFLDDRGRCWEFKFIPKDMPYSEWSVHQQLLLRLQPFEKVWGKQVWIAKDLIIVMGKDEKELRRFSEGATWIVQTKPWRLEVDFWRSFILVAADRETQIGQSNEGPFSQRSLGSPSMPMHLTTAPELAAEVPGCAQEQLDRLARSVEARRQQLEEDINAYIARKQDELRQYESELVEQLCSLAMEKERADDDDLEGASLSSRRSSASAASDSTSTERTEDVTAPSPSPSHSQHHHTKQKKHGRVHKREKELYGLVTPVFLPLLDAREATSPEKSHSHSHNHTSHTKPASLPTDTSSSSTTPPPSEPATPASNAPQSPNSLSPRSNLTAGAMPGETATSPAPFVKERSASDPGKKSRRSSIKKKSALRHNSSTPRSRKRVSLVIDDQVVLPSDVIQEPTLMSPGDSETTSATTSTASLDDMIDPRLTADNDEPMYIEHTEAVHHSLPPSIPVLSEKDHSPPTPNPRSPTTTAFAPPSYATRTFLDPPVSERIHIEETAGPGAIYPDVDDKEDQIASSLAAAGTTTIPGLDNDTEHFETYVGGISGSGVADVNQVGSVGYPSSLGASYLESYMQGRPLSVRMAAAEREGDEGEIKRLRGLEERRKIKEREAARAKEKVVEEDEEDWGKPAGKGQAGGDDDDGFMGSMDDF</sequence>